<feature type="domain" description="HTH tetR-type" evidence="2">
    <location>
        <begin position="23"/>
        <end position="83"/>
    </location>
</feature>
<accession>A0A645B650</accession>
<evidence type="ECO:0000259" key="2">
    <source>
        <dbReference type="PROSITE" id="PS50977"/>
    </source>
</evidence>
<dbReference type="EMBL" id="VSSQ01018047">
    <property type="protein sequence ID" value="MPM60905.1"/>
    <property type="molecule type" value="Genomic_DNA"/>
</dbReference>
<dbReference type="GO" id="GO:0003677">
    <property type="term" value="F:DNA binding"/>
    <property type="evidence" value="ECO:0007669"/>
    <property type="project" value="UniProtKB-KW"/>
</dbReference>
<evidence type="ECO:0000256" key="1">
    <source>
        <dbReference type="ARBA" id="ARBA00023125"/>
    </source>
</evidence>
<dbReference type="PANTHER" id="PTHR43479:SF11">
    <property type="entry name" value="ACREF_ENVCD OPERON REPRESSOR-RELATED"/>
    <property type="match status" value="1"/>
</dbReference>
<dbReference type="InterPro" id="IPR050624">
    <property type="entry name" value="HTH-type_Tx_Regulator"/>
</dbReference>
<dbReference type="InterPro" id="IPR001647">
    <property type="entry name" value="HTH_TetR"/>
</dbReference>
<dbReference type="PANTHER" id="PTHR43479">
    <property type="entry name" value="ACREF/ENVCD OPERON REPRESSOR-RELATED"/>
    <property type="match status" value="1"/>
</dbReference>
<gene>
    <name evidence="3" type="ORF">SDC9_107759</name>
</gene>
<dbReference type="PROSITE" id="PS50977">
    <property type="entry name" value="HTH_TETR_2"/>
    <property type="match status" value="1"/>
</dbReference>
<dbReference type="SUPFAM" id="SSF46689">
    <property type="entry name" value="Homeodomain-like"/>
    <property type="match status" value="1"/>
</dbReference>
<reference evidence="3" key="1">
    <citation type="submission" date="2019-08" db="EMBL/GenBank/DDBJ databases">
        <authorList>
            <person name="Kucharzyk K."/>
            <person name="Murdoch R.W."/>
            <person name="Higgins S."/>
            <person name="Loffler F."/>
        </authorList>
    </citation>
    <scope>NUCLEOTIDE SEQUENCE</scope>
</reference>
<organism evidence="3">
    <name type="scientific">bioreactor metagenome</name>
    <dbReference type="NCBI Taxonomy" id="1076179"/>
    <lineage>
        <taxon>unclassified sequences</taxon>
        <taxon>metagenomes</taxon>
        <taxon>ecological metagenomes</taxon>
    </lineage>
</organism>
<name>A0A645B650_9ZZZZ</name>
<dbReference type="AlphaFoldDB" id="A0A645B650"/>
<comment type="caution">
    <text evidence="3">The sequence shown here is derived from an EMBL/GenBank/DDBJ whole genome shotgun (WGS) entry which is preliminary data.</text>
</comment>
<keyword evidence="1" id="KW-0238">DNA-binding</keyword>
<dbReference type="Pfam" id="PF00440">
    <property type="entry name" value="TetR_N"/>
    <property type="match status" value="1"/>
</dbReference>
<dbReference type="SUPFAM" id="SSF48498">
    <property type="entry name" value="Tetracyclin repressor-like, C-terminal domain"/>
    <property type="match status" value="1"/>
</dbReference>
<dbReference type="InterPro" id="IPR009057">
    <property type="entry name" value="Homeodomain-like_sf"/>
</dbReference>
<protein>
    <recommendedName>
        <fullName evidence="2">HTH tetR-type domain-containing protein</fullName>
    </recommendedName>
</protein>
<dbReference type="Gene3D" id="1.10.357.10">
    <property type="entry name" value="Tetracycline Repressor, domain 2"/>
    <property type="match status" value="1"/>
</dbReference>
<sequence>MDFANIENESKAFVKPAFLNIPEEKQERILKVAMSEFAENGLIGTNVNVIAKKADISIGSLYNYFESKEDIFLAIASRGLKTMVNTVMVALSFSSDVLSELKLFVKVLINFIKEENELILLYNEVAYSANNDIITPTAKFARENLIKIYKSAISEAQNDGYIRNDISVEMLTFYLDAIFTAIRMAYSSDTENCLHSFISNDSKEDTDQFVDEFVKLIVPSLEPPQN</sequence>
<proteinExistence type="predicted"/>
<evidence type="ECO:0000313" key="3">
    <source>
        <dbReference type="EMBL" id="MPM60905.1"/>
    </source>
</evidence>
<dbReference type="InterPro" id="IPR036271">
    <property type="entry name" value="Tet_transcr_reg_TetR-rel_C_sf"/>
</dbReference>
<dbReference type="PRINTS" id="PR00455">
    <property type="entry name" value="HTHTETR"/>
</dbReference>